<dbReference type="EMBL" id="CAJZBQ010000004">
    <property type="protein sequence ID" value="CAG9311624.1"/>
    <property type="molecule type" value="Genomic_DNA"/>
</dbReference>
<evidence type="ECO:0000259" key="17">
    <source>
        <dbReference type="PROSITE" id="PS50011"/>
    </source>
</evidence>
<keyword evidence="6" id="KW-0479">Metal-binding</keyword>
<dbReference type="InterPro" id="IPR011992">
    <property type="entry name" value="EF-hand-dom_pair"/>
</dbReference>
<dbReference type="GO" id="GO:0004674">
    <property type="term" value="F:protein serine/threonine kinase activity"/>
    <property type="evidence" value="ECO:0007669"/>
    <property type="project" value="UniProtKB-KW"/>
</dbReference>
<evidence type="ECO:0000259" key="18">
    <source>
        <dbReference type="PROSITE" id="PS50222"/>
    </source>
</evidence>
<evidence type="ECO:0000313" key="20">
    <source>
        <dbReference type="Proteomes" id="UP001162131"/>
    </source>
</evidence>
<dbReference type="InterPro" id="IPR017441">
    <property type="entry name" value="Protein_kinase_ATP_BS"/>
</dbReference>
<feature type="domain" description="EF-hand" evidence="18">
    <location>
        <begin position="418"/>
        <end position="453"/>
    </location>
</feature>
<evidence type="ECO:0000256" key="4">
    <source>
        <dbReference type="ARBA" id="ARBA00022527"/>
    </source>
</evidence>
<dbReference type="InterPro" id="IPR008271">
    <property type="entry name" value="Ser/Thr_kinase_AS"/>
</dbReference>
<evidence type="ECO:0000256" key="7">
    <source>
        <dbReference type="ARBA" id="ARBA00022737"/>
    </source>
</evidence>
<evidence type="ECO:0000256" key="2">
    <source>
        <dbReference type="ARBA" id="ARBA00011245"/>
    </source>
</evidence>
<dbReference type="PROSITE" id="PS00018">
    <property type="entry name" value="EF_HAND_1"/>
    <property type="match status" value="4"/>
</dbReference>
<keyword evidence="20" id="KW-1185">Reference proteome</keyword>
<evidence type="ECO:0000256" key="5">
    <source>
        <dbReference type="ARBA" id="ARBA00022679"/>
    </source>
</evidence>
<dbReference type="AlphaFoldDB" id="A0AAU9IKF5"/>
<gene>
    <name evidence="19" type="ORF">BSTOLATCC_MIC3911</name>
</gene>
<evidence type="ECO:0000256" key="1">
    <source>
        <dbReference type="ARBA" id="ARBA00001946"/>
    </source>
</evidence>
<feature type="domain" description="EF-hand" evidence="18">
    <location>
        <begin position="345"/>
        <end position="380"/>
    </location>
</feature>
<evidence type="ECO:0000256" key="16">
    <source>
        <dbReference type="RuleBase" id="RU000304"/>
    </source>
</evidence>
<sequence length="486" mass="55396">MGTCMAGKSKKKRTYLKSLGQLKVSPGTFISERLDNFNDEYEIGDMLGSGKFSTVYQCRERRSQNLRAVKIISKGALAEDQKSTVNKLQEISIMKKLDHPNILKVYQIFEDHKNFYIIMEYCSGGELFSKISKEHFFSEKEAAKVMYELLSAVTYCHELNITHRDLKPENILLDEKSDDFTIKVADFGSSVFFDMKKKLSGIYGSLFYVAPEVLTGSYNELCDEWSCGVILYVLLSGRPPFTGKSEAEILHNIRFGVLMTEGQNFDRVSDEAKDLIKQLIDRNLDTRLRAKEALNHRWIKNNKSTTLTEPNALHDVLLNLRSFNSNIKLKNAIITFISAQLVTHTETKKLQDAFMMMDKDGDGKVSQKELLVIYKEVVGGINPEKDVEEIMRNVDTDNSGYIDYTEFIQAALSHEILFSKKNLETAFRLFDKDGSGTISAQELRECLSDGRLSDDSLWEKIVGEVDQNGDGEIDLREFQEILMKKV</sequence>
<dbReference type="PANTHER" id="PTHR24349">
    <property type="entry name" value="SERINE/THREONINE-PROTEIN KINASE"/>
    <property type="match status" value="1"/>
</dbReference>
<dbReference type="PROSITE" id="PS50222">
    <property type="entry name" value="EF_HAND_2"/>
    <property type="match status" value="4"/>
</dbReference>
<accession>A0AAU9IKF5</accession>
<dbReference type="InterPro" id="IPR018247">
    <property type="entry name" value="EF_Hand_1_Ca_BS"/>
</dbReference>
<keyword evidence="7" id="KW-0677">Repeat</keyword>
<evidence type="ECO:0000256" key="10">
    <source>
        <dbReference type="ARBA" id="ARBA00022837"/>
    </source>
</evidence>
<dbReference type="FunFam" id="1.10.238.10:FF:000001">
    <property type="entry name" value="Calmodulin 1"/>
    <property type="match status" value="1"/>
</dbReference>
<keyword evidence="8 15" id="KW-0547">Nucleotide-binding</keyword>
<dbReference type="FunFam" id="3.30.200.20:FF:000315">
    <property type="entry name" value="Calcium-dependent protein kinase 3"/>
    <property type="match status" value="1"/>
</dbReference>
<proteinExistence type="inferred from homology"/>
<comment type="catalytic activity">
    <reaction evidence="13">
        <text>L-threonyl-[protein] + ATP = O-phospho-L-threonyl-[protein] + ADP + H(+)</text>
        <dbReference type="Rhea" id="RHEA:46608"/>
        <dbReference type="Rhea" id="RHEA-COMP:11060"/>
        <dbReference type="Rhea" id="RHEA-COMP:11605"/>
        <dbReference type="ChEBI" id="CHEBI:15378"/>
        <dbReference type="ChEBI" id="CHEBI:30013"/>
        <dbReference type="ChEBI" id="CHEBI:30616"/>
        <dbReference type="ChEBI" id="CHEBI:61977"/>
        <dbReference type="ChEBI" id="CHEBI:456216"/>
        <dbReference type="EC" id="2.7.11.1"/>
    </reaction>
</comment>
<dbReference type="InterPro" id="IPR050205">
    <property type="entry name" value="CDPK_Ser/Thr_kinases"/>
</dbReference>
<dbReference type="GO" id="GO:0005509">
    <property type="term" value="F:calcium ion binding"/>
    <property type="evidence" value="ECO:0007669"/>
    <property type="project" value="InterPro"/>
</dbReference>
<dbReference type="CDD" id="cd05117">
    <property type="entry name" value="STKc_CAMK"/>
    <property type="match status" value="1"/>
</dbReference>
<dbReference type="SUPFAM" id="SSF56112">
    <property type="entry name" value="Protein kinase-like (PK-like)"/>
    <property type="match status" value="1"/>
</dbReference>
<comment type="caution">
    <text evidence="19">The sequence shown here is derived from an EMBL/GenBank/DDBJ whole genome shotgun (WGS) entry which is preliminary data.</text>
</comment>
<dbReference type="Gene3D" id="3.30.200.20">
    <property type="entry name" value="Phosphorylase Kinase, domain 1"/>
    <property type="match status" value="1"/>
</dbReference>
<comment type="similarity">
    <text evidence="12">Belongs to the protein kinase superfamily. Ser/Thr protein kinase family. CDPK subfamily.</text>
</comment>
<dbReference type="Proteomes" id="UP001162131">
    <property type="component" value="Unassembled WGS sequence"/>
</dbReference>
<dbReference type="PROSITE" id="PS50011">
    <property type="entry name" value="PROTEIN_KINASE_DOM"/>
    <property type="match status" value="1"/>
</dbReference>
<keyword evidence="11 15" id="KW-0067">ATP-binding</keyword>
<dbReference type="SUPFAM" id="SSF47473">
    <property type="entry name" value="EF-hand"/>
    <property type="match status" value="1"/>
</dbReference>
<feature type="domain" description="Protein kinase" evidence="17">
    <location>
        <begin position="41"/>
        <end position="299"/>
    </location>
</feature>
<evidence type="ECO:0000256" key="3">
    <source>
        <dbReference type="ARBA" id="ARBA00012513"/>
    </source>
</evidence>
<dbReference type="InterPro" id="IPR000719">
    <property type="entry name" value="Prot_kinase_dom"/>
</dbReference>
<keyword evidence="9" id="KW-0418">Kinase</keyword>
<dbReference type="InterPro" id="IPR002048">
    <property type="entry name" value="EF_hand_dom"/>
</dbReference>
<dbReference type="PROSITE" id="PS00108">
    <property type="entry name" value="PROTEIN_KINASE_ST"/>
    <property type="match status" value="1"/>
</dbReference>
<dbReference type="FunFam" id="1.10.510.10:FF:000571">
    <property type="entry name" value="Maternal embryonic leucine zipper kinase"/>
    <property type="match status" value="1"/>
</dbReference>
<evidence type="ECO:0000256" key="9">
    <source>
        <dbReference type="ARBA" id="ARBA00022777"/>
    </source>
</evidence>
<dbReference type="Pfam" id="PF00069">
    <property type="entry name" value="Pkinase"/>
    <property type="match status" value="1"/>
</dbReference>
<evidence type="ECO:0000256" key="6">
    <source>
        <dbReference type="ARBA" id="ARBA00022723"/>
    </source>
</evidence>
<comment type="catalytic activity">
    <reaction evidence="14">
        <text>L-seryl-[protein] + ATP = O-phospho-L-seryl-[protein] + ADP + H(+)</text>
        <dbReference type="Rhea" id="RHEA:17989"/>
        <dbReference type="Rhea" id="RHEA-COMP:9863"/>
        <dbReference type="Rhea" id="RHEA-COMP:11604"/>
        <dbReference type="ChEBI" id="CHEBI:15378"/>
        <dbReference type="ChEBI" id="CHEBI:29999"/>
        <dbReference type="ChEBI" id="CHEBI:30616"/>
        <dbReference type="ChEBI" id="CHEBI:83421"/>
        <dbReference type="ChEBI" id="CHEBI:456216"/>
        <dbReference type="EC" id="2.7.11.1"/>
    </reaction>
</comment>
<feature type="domain" description="EF-hand" evidence="18">
    <location>
        <begin position="382"/>
        <end position="417"/>
    </location>
</feature>
<evidence type="ECO:0000256" key="14">
    <source>
        <dbReference type="ARBA" id="ARBA00048679"/>
    </source>
</evidence>
<comment type="subunit">
    <text evidence="2">Monomer.</text>
</comment>
<dbReference type="EC" id="2.7.11.1" evidence="3"/>
<feature type="domain" description="EF-hand" evidence="18">
    <location>
        <begin position="455"/>
        <end position="486"/>
    </location>
</feature>
<dbReference type="SMART" id="SM00220">
    <property type="entry name" value="S_TKc"/>
    <property type="match status" value="1"/>
</dbReference>
<evidence type="ECO:0000256" key="8">
    <source>
        <dbReference type="ARBA" id="ARBA00022741"/>
    </source>
</evidence>
<organism evidence="19 20">
    <name type="scientific">Blepharisma stoltei</name>
    <dbReference type="NCBI Taxonomy" id="1481888"/>
    <lineage>
        <taxon>Eukaryota</taxon>
        <taxon>Sar</taxon>
        <taxon>Alveolata</taxon>
        <taxon>Ciliophora</taxon>
        <taxon>Postciliodesmatophora</taxon>
        <taxon>Heterotrichea</taxon>
        <taxon>Heterotrichida</taxon>
        <taxon>Blepharismidae</taxon>
        <taxon>Blepharisma</taxon>
    </lineage>
</organism>
<dbReference type="CDD" id="cd00051">
    <property type="entry name" value="EFh"/>
    <property type="match status" value="1"/>
</dbReference>
<dbReference type="InterPro" id="IPR011009">
    <property type="entry name" value="Kinase-like_dom_sf"/>
</dbReference>
<evidence type="ECO:0000256" key="13">
    <source>
        <dbReference type="ARBA" id="ARBA00047899"/>
    </source>
</evidence>
<evidence type="ECO:0000256" key="15">
    <source>
        <dbReference type="PROSITE-ProRule" id="PRU10141"/>
    </source>
</evidence>
<reference evidence="19" key="1">
    <citation type="submission" date="2021-09" db="EMBL/GenBank/DDBJ databases">
        <authorList>
            <consortium name="AG Swart"/>
            <person name="Singh M."/>
            <person name="Singh A."/>
            <person name="Seah K."/>
            <person name="Emmerich C."/>
        </authorList>
    </citation>
    <scope>NUCLEOTIDE SEQUENCE</scope>
    <source>
        <strain evidence="19">ATCC30299</strain>
    </source>
</reference>
<name>A0AAU9IKF5_9CILI</name>
<dbReference type="Gene3D" id="1.10.510.10">
    <property type="entry name" value="Transferase(Phosphotransferase) domain 1"/>
    <property type="match status" value="1"/>
</dbReference>
<comment type="cofactor">
    <cofactor evidence="1">
        <name>Mg(2+)</name>
        <dbReference type="ChEBI" id="CHEBI:18420"/>
    </cofactor>
</comment>
<dbReference type="Gene3D" id="1.10.238.10">
    <property type="entry name" value="EF-hand"/>
    <property type="match status" value="2"/>
</dbReference>
<evidence type="ECO:0000256" key="12">
    <source>
        <dbReference type="ARBA" id="ARBA00024334"/>
    </source>
</evidence>
<keyword evidence="5" id="KW-0808">Transferase</keyword>
<protein>
    <recommendedName>
        <fullName evidence="3">non-specific serine/threonine protein kinase</fullName>
        <ecNumber evidence="3">2.7.11.1</ecNumber>
    </recommendedName>
</protein>
<dbReference type="PROSITE" id="PS00107">
    <property type="entry name" value="PROTEIN_KINASE_ATP"/>
    <property type="match status" value="1"/>
</dbReference>
<dbReference type="GO" id="GO:0005524">
    <property type="term" value="F:ATP binding"/>
    <property type="evidence" value="ECO:0007669"/>
    <property type="project" value="UniProtKB-UniRule"/>
</dbReference>
<evidence type="ECO:0000256" key="11">
    <source>
        <dbReference type="ARBA" id="ARBA00022840"/>
    </source>
</evidence>
<keyword evidence="10" id="KW-0106">Calcium</keyword>
<feature type="binding site" evidence="15">
    <location>
        <position position="70"/>
    </location>
    <ligand>
        <name>ATP</name>
        <dbReference type="ChEBI" id="CHEBI:30616"/>
    </ligand>
</feature>
<evidence type="ECO:0000313" key="19">
    <source>
        <dbReference type="EMBL" id="CAG9311624.1"/>
    </source>
</evidence>
<dbReference type="SMART" id="SM00054">
    <property type="entry name" value="EFh"/>
    <property type="match status" value="4"/>
</dbReference>
<keyword evidence="4 16" id="KW-0723">Serine/threonine-protein kinase</keyword>
<dbReference type="Pfam" id="PF13499">
    <property type="entry name" value="EF-hand_7"/>
    <property type="match status" value="2"/>
</dbReference>